<dbReference type="Pfam" id="PF20152">
    <property type="entry name" value="DUF6534"/>
    <property type="match status" value="1"/>
</dbReference>
<proteinExistence type="predicted"/>
<reference evidence="3 4" key="1">
    <citation type="submission" date="2019-01" db="EMBL/GenBank/DDBJ databases">
        <title>Genome sequencing of the rare red list fungi Fomitopsis rosea.</title>
        <authorList>
            <person name="Buettner E."/>
            <person name="Kellner H."/>
        </authorList>
    </citation>
    <scope>NUCLEOTIDE SEQUENCE [LARGE SCALE GENOMIC DNA]</scope>
    <source>
        <strain evidence="3 4">DSM 105464</strain>
    </source>
</reference>
<evidence type="ECO:0000256" key="1">
    <source>
        <dbReference type="SAM" id="Phobius"/>
    </source>
</evidence>
<organism evidence="3 4">
    <name type="scientific">Rhodofomes roseus</name>
    <dbReference type="NCBI Taxonomy" id="34475"/>
    <lineage>
        <taxon>Eukaryota</taxon>
        <taxon>Fungi</taxon>
        <taxon>Dikarya</taxon>
        <taxon>Basidiomycota</taxon>
        <taxon>Agaricomycotina</taxon>
        <taxon>Agaricomycetes</taxon>
        <taxon>Polyporales</taxon>
        <taxon>Rhodofomes</taxon>
    </lineage>
</organism>
<dbReference type="AlphaFoldDB" id="A0A4Y9XSC3"/>
<feature type="transmembrane region" description="Helical" evidence="1">
    <location>
        <begin position="54"/>
        <end position="79"/>
    </location>
</feature>
<dbReference type="Proteomes" id="UP000298390">
    <property type="component" value="Unassembled WGS sequence"/>
</dbReference>
<comment type="caution">
    <text evidence="3">The sequence shown here is derived from an EMBL/GenBank/DDBJ whole genome shotgun (WGS) entry which is preliminary data.</text>
</comment>
<keyword evidence="1" id="KW-0812">Transmembrane</keyword>
<feature type="domain" description="DUF6534" evidence="2">
    <location>
        <begin position="172"/>
        <end position="274"/>
    </location>
</feature>
<accession>A0A4Y9XSC3</accession>
<dbReference type="InterPro" id="IPR045339">
    <property type="entry name" value="DUF6534"/>
</dbReference>
<evidence type="ECO:0000313" key="4">
    <source>
        <dbReference type="Proteomes" id="UP000298390"/>
    </source>
</evidence>
<evidence type="ECO:0000259" key="2">
    <source>
        <dbReference type="Pfam" id="PF20152"/>
    </source>
</evidence>
<feature type="transmembrane region" description="Helical" evidence="1">
    <location>
        <begin position="99"/>
        <end position="119"/>
    </location>
</feature>
<sequence>MSAAEQQEILALVKPTLGAILLGLVFSSTFFGVTLLQTYQYYDRYWSDTLWLKLFVALIFVLDVVQIITVIHSNWWYLIQNYAMPQSLSMVPWSLGLEVGITTSIGLLVQGFFAMRVYILSRGNHIVTGSILTLTLAQFILGVYYAGRGQQTKLVATIAQITWASTASLACSIAGDAIITGAMCYYLHLSRSGIRRTDKLIDIMIVYCVNTGLLTTCVFTTVRGQQHSEIAHLWSVLTLAQSEVVSNTYWDTMFYFLISKCYVNSTLATLNAREKLRGTTQYAISDRTVPLNVVGRSSGTSSGDPKAVYLTTGTDMSFAANPAALKTDMSEVTTGSVEV</sequence>
<name>A0A4Y9XSC3_9APHY</name>
<dbReference type="PANTHER" id="PTHR40465">
    <property type="entry name" value="CHROMOSOME 1, WHOLE GENOME SHOTGUN SEQUENCE"/>
    <property type="match status" value="1"/>
</dbReference>
<keyword evidence="1" id="KW-0472">Membrane</keyword>
<protein>
    <recommendedName>
        <fullName evidence="2">DUF6534 domain-containing protein</fullName>
    </recommendedName>
</protein>
<evidence type="ECO:0000313" key="3">
    <source>
        <dbReference type="EMBL" id="TFY53030.1"/>
    </source>
</evidence>
<gene>
    <name evidence="3" type="ORF">EVJ58_g9676</name>
</gene>
<feature type="transmembrane region" description="Helical" evidence="1">
    <location>
        <begin position="167"/>
        <end position="188"/>
    </location>
</feature>
<dbReference type="PANTHER" id="PTHR40465:SF1">
    <property type="entry name" value="DUF6534 DOMAIN-CONTAINING PROTEIN"/>
    <property type="match status" value="1"/>
</dbReference>
<keyword evidence="1" id="KW-1133">Transmembrane helix</keyword>
<feature type="transmembrane region" description="Helical" evidence="1">
    <location>
        <begin position="200"/>
        <end position="222"/>
    </location>
</feature>
<feature type="transmembrane region" description="Helical" evidence="1">
    <location>
        <begin position="126"/>
        <end position="147"/>
    </location>
</feature>
<dbReference type="STRING" id="34475.A0A4Y9XSC3"/>
<dbReference type="EMBL" id="SEKV01000881">
    <property type="protein sequence ID" value="TFY53030.1"/>
    <property type="molecule type" value="Genomic_DNA"/>
</dbReference>
<feature type="transmembrane region" description="Helical" evidence="1">
    <location>
        <begin position="20"/>
        <end position="42"/>
    </location>
</feature>